<feature type="domain" description="Glycosyl transferase family 1" evidence="1">
    <location>
        <begin position="168"/>
        <end position="308"/>
    </location>
</feature>
<dbReference type="RefSeq" id="WP_310278596.1">
    <property type="nucleotide sequence ID" value="NZ_JAVDWQ010000002.1"/>
</dbReference>
<dbReference type="SUPFAM" id="SSF53756">
    <property type="entry name" value="UDP-Glycosyltransferase/glycogen phosphorylase"/>
    <property type="match status" value="1"/>
</dbReference>
<proteinExistence type="predicted"/>
<accession>A0ABU1Y3Z7</accession>
<evidence type="ECO:0000313" key="2">
    <source>
        <dbReference type="EMBL" id="MDR7208947.1"/>
    </source>
</evidence>
<protein>
    <submittedName>
        <fullName evidence="2">Glycosyltransferase involved in cell wall biosynthesis</fullName>
    </submittedName>
</protein>
<reference evidence="2 3" key="1">
    <citation type="submission" date="2023-07" db="EMBL/GenBank/DDBJ databases">
        <title>Sorghum-associated microbial communities from plants grown in Nebraska, USA.</title>
        <authorList>
            <person name="Schachtman D."/>
        </authorList>
    </citation>
    <scope>NUCLEOTIDE SEQUENCE [LARGE SCALE GENOMIC DNA]</scope>
    <source>
        <strain evidence="2 3">4129</strain>
    </source>
</reference>
<dbReference type="Pfam" id="PF00534">
    <property type="entry name" value="Glycos_transf_1"/>
    <property type="match status" value="1"/>
</dbReference>
<keyword evidence="3" id="KW-1185">Reference proteome</keyword>
<dbReference type="EMBL" id="JAVDWQ010000002">
    <property type="protein sequence ID" value="MDR7208947.1"/>
    <property type="molecule type" value="Genomic_DNA"/>
</dbReference>
<name>A0ABU1Y3Z7_9FLAO</name>
<organism evidence="2 3">
    <name type="scientific">Flavobacterium piscis</name>
    <dbReference type="NCBI Taxonomy" id="1114874"/>
    <lineage>
        <taxon>Bacteria</taxon>
        <taxon>Pseudomonadati</taxon>
        <taxon>Bacteroidota</taxon>
        <taxon>Flavobacteriia</taxon>
        <taxon>Flavobacteriales</taxon>
        <taxon>Flavobacteriaceae</taxon>
        <taxon>Flavobacterium</taxon>
    </lineage>
</organism>
<dbReference type="InterPro" id="IPR001296">
    <property type="entry name" value="Glyco_trans_1"/>
</dbReference>
<dbReference type="CDD" id="cd03801">
    <property type="entry name" value="GT4_PimA-like"/>
    <property type="match status" value="1"/>
</dbReference>
<dbReference type="PANTHER" id="PTHR12526:SF630">
    <property type="entry name" value="GLYCOSYLTRANSFERASE"/>
    <property type="match status" value="1"/>
</dbReference>
<dbReference type="Proteomes" id="UP001269081">
    <property type="component" value="Unassembled WGS sequence"/>
</dbReference>
<dbReference type="PANTHER" id="PTHR12526">
    <property type="entry name" value="GLYCOSYLTRANSFERASE"/>
    <property type="match status" value="1"/>
</dbReference>
<dbReference type="Gene3D" id="3.40.50.2000">
    <property type="entry name" value="Glycogen Phosphorylase B"/>
    <property type="match status" value="2"/>
</dbReference>
<sequence length="346" mass="39472">MDYFFWDFDKKCKENNIEIDWFFPNTANHGSYSDLTIYSDINASVENNFLSFCKQNKTDYAFVITHFVELCTPFFSAVKKISNVTIIAVDHNPRPLNGYSFKKRINKRLKGIFFSKYIDVFIGVSNYTVKAILKDFGSHLKSKSKTIYNGVILDSILVRELRNIVKPGFLVASHLRESKGIQDLIDAVNGLPTFIKNEIKISIYGDGPYKQDLIEKVKHYGLENCFDFKGSKANLNEIFSQYDYMLQPTHMECFSLSILESLAANVPVITTDVGGNTEVISDAENGYIFETKNIKSLTAILEDVYLGKKKISVNTRELIANCFSLPKMVENHLKLILEETNNFKIS</sequence>
<gene>
    <name evidence="2" type="ORF">J2W48_000877</name>
</gene>
<evidence type="ECO:0000259" key="1">
    <source>
        <dbReference type="Pfam" id="PF00534"/>
    </source>
</evidence>
<comment type="caution">
    <text evidence="2">The sequence shown here is derived from an EMBL/GenBank/DDBJ whole genome shotgun (WGS) entry which is preliminary data.</text>
</comment>
<evidence type="ECO:0000313" key="3">
    <source>
        <dbReference type="Proteomes" id="UP001269081"/>
    </source>
</evidence>